<dbReference type="GO" id="GO:0016405">
    <property type="term" value="F:CoA-ligase activity"/>
    <property type="evidence" value="ECO:0007669"/>
    <property type="project" value="TreeGrafter"/>
</dbReference>
<comment type="caution">
    <text evidence="7">The sequence shown here is derived from an EMBL/GenBank/DDBJ whole genome shotgun (WGS) entry which is preliminary data.</text>
</comment>
<dbReference type="EMBL" id="LJIJ01001308">
    <property type="protein sequence ID" value="ODM92165.1"/>
    <property type="molecule type" value="Genomic_DNA"/>
</dbReference>
<dbReference type="OMA" id="NERGSCK"/>
<dbReference type="STRING" id="48709.A0A1D2MGR0"/>
<name>A0A1D2MGR0_ORCCI</name>
<dbReference type="InterPro" id="IPR025110">
    <property type="entry name" value="AMP-bd_C"/>
</dbReference>
<feature type="domain" description="AMP-dependent synthetase/ligase" evidence="5">
    <location>
        <begin position="7"/>
        <end position="49"/>
    </location>
</feature>
<protein>
    <submittedName>
        <fullName evidence="7">4-coumarate--CoA ligase-like 9</fullName>
    </submittedName>
</protein>
<evidence type="ECO:0000313" key="7">
    <source>
        <dbReference type="EMBL" id="ODM92165.1"/>
    </source>
</evidence>
<dbReference type="PANTHER" id="PTHR24096">
    <property type="entry name" value="LONG-CHAIN-FATTY-ACID--COA LIGASE"/>
    <property type="match status" value="1"/>
</dbReference>
<dbReference type="PANTHER" id="PTHR24096:SF149">
    <property type="entry name" value="AMP-BINDING DOMAIN-CONTAINING PROTEIN-RELATED"/>
    <property type="match status" value="1"/>
</dbReference>
<keyword evidence="4" id="KW-0576">Peroxisome</keyword>
<sequence>MPNIPPLSCGKLYPNTRLKVLDLETGRALGPGQQGEIAICSPIQCSGYWKGTKENNEQFQDGWMRTGDLGYYDSQGFVYVVDRIKETFKYFNCHISPAELEEVTLTHPSVEEAVVVGVHDPNGGDRIPRALWFSSMESILTILKPSRMRL</sequence>
<dbReference type="GO" id="GO:0005777">
    <property type="term" value="C:peroxisome"/>
    <property type="evidence" value="ECO:0007669"/>
    <property type="project" value="UniProtKB-SubCell"/>
</dbReference>
<dbReference type="SUPFAM" id="SSF56801">
    <property type="entry name" value="Acetyl-CoA synthetase-like"/>
    <property type="match status" value="1"/>
</dbReference>
<proteinExistence type="inferred from homology"/>
<dbReference type="InterPro" id="IPR045851">
    <property type="entry name" value="AMP-bd_C_sf"/>
</dbReference>
<evidence type="ECO:0000256" key="4">
    <source>
        <dbReference type="ARBA" id="ARBA00023140"/>
    </source>
</evidence>
<evidence type="ECO:0000313" key="8">
    <source>
        <dbReference type="Proteomes" id="UP000094527"/>
    </source>
</evidence>
<evidence type="ECO:0000256" key="1">
    <source>
        <dbReference type="ARBA" id="ARBA00004275"/>
    </source>
</evidence>
<keyword evidence="3 7" id="KW-0436">Ligase</keyword>
<dbReference type="InterPro" id="IPR042099">
    <property type="entry name" value="ANL_N_sf"/>
</dbReference>
<gene>
    <name evidence="7" type="ORF">Ocin01_14515</name>
</gene>
<keyword evidence="8" id="KW-1185">Reference proteome</keyword>
<dbReference type="Pfam" id="PF13193">
    <property type="entry name" value="AMP-binding_C"/>
    <property type="match status" value="1"/>
</dbReference>
<dbReference type="OrthoDB" id="10253869at2759"/>
<dbReference type="Gene3D" id="3.30.300.30">
    <property type="match status" value="1"/>
</dbReference>
<accession>A0A1D2MGR0</accession>
<organism evidence="7 8">
    <name type="scientific">Orchesella cincta</name>
    <name type="common">Springtail</name>
    <name type="synonym">Podura cincta</name>
    <dbReference type="NCBI Taxonomy" id="48709"/>
    <lineage>
        <taxon>Eukaryota</taxon>
        <taxon>Metazoa</taxon>
        <taxon>Ecdysozoa</taxon>
        <taxon>Arthropoda</taxon>
        <taxon>Hexapoda</taxon>
        <taxon>Collembola</taxon>
        <taxon>Entomobryomorpha</taxon>
        <taxon>Entomobryoidea</taxon>
        <taxon>Orchesellidae</taxon>
        <taxon>Orchesellinae</taxon>
        <taxon>Orchesella</taxon>
    </lineage>
</organism>
<dbReference type="Proteomes" id="UP000094527">
    <property type="component" value="Unassembled WGS sequence"/>
</dbReference>
<evidence type="ECO:0000256" key="2">
    <source>
        <dbReference type="ARBA" id="ARBA00006432"/>
    </source>
</evidence>
<dbReference type="Gene3D" id="3.40.50.12780">
    <property type="entry name" value="N-terminal domain of ligase-like"/>
    <property type="match status" value="1"/>
</dbReference>
<comment type="subcellular location">
    <subcellularLocation>
        <location evidence="1">Peroxisome</location>
    </subcellularLocation>
</comment>
<dbReference type="InterPro" id="IPR000873">
    <property type="entry name" value="AMP-dep_synth/lig_dom"/>
</dbReference>
<comment type="similarity">
    <text evidence="2">Belongs to the ATP-dependent AMP-binding enzyme family.</text>
</comment>
<reference evidence="7 8" key="1">
    <citation type="journal article" date="2016" name="Genome Biol. Evol.">
        <title>Gene Family Evolution Reflects Adaptation to Soil Environmental Stressors in the Genome of the Collembolan Orchesella cincta.</title>
        <authorList>
            <person name="Faddeeva-Vakhrusheva A."/>
            <person name="Derks M.F."/>
            <person name="Anvar S.Y."/>
            <person name="Agamennone V."/>
            <person name="Suring W."/>
            <person name="Smit S."/>
            <person name="van Straalen N.M."/>
            <person name="Roelofs D."/>
        </authorList>
    </citation>
    <scope>NUCLEOTIDE SEQUENCE [LARGE SCALE GENOMIC DNA]</scope>
    <source>
        <tissue evidence="7">Mixed pool</tissue>
    </source>
</reference>
<dbReference type="AlphaFoldDB" id="A0A1D2MGR0"/>
<evidence type="ECO:0000259" key="5">
    <source>
        <dbReference type="Pfam" id="PF00501"/>
    </source>
</evidence>
<dbReference type="Pfam" id="PF00501">
    <property type="entry name" value="AMP-binding"/>
    <property type="match status" value="1"/>
</dbReference>
<evidence type="ECO:0000259" key="6">
    <source>
        <dbReference type="Pfam" id="PF13193"/>
    </source>
</evidence>
<evidence type="ECO:0000256" key="3">
    <source>
        <dbReference type="ARBA" id="ARBA00022598"/>
    </source>
</evidence>
<feature type="domain" description="AMP-binding enzyme C-terminal" evidence="6">
    <location>
        <begin position="99"/>
        <end position="126"/>
    </location>
</feature>